<protein>
    <submittedName>
        <fullName evidence="11">Endonuclease/exonuclease/phosphatase family protein</fullName>
    </submittedName>
</protein>
<reference evidence="11 12" key="1">
    <citation type="submission" date="2020-08" db="EMBL/GenBank/DDBJ databases">
        <title>A Genomic Blueprint of the Chicken Gut Microbiome.</title>
        <authorList>
            <person name="Gilroy R."/>
            <person name="Ravi A."/>
            <person name="Getino M."/>
            <person name="Pursley I."/>
            <person name="Horton D.L."/>
            <person name="Alikhan N.-F."/>
            <person name="Baker D."/>
            <person name="Gharbi K."/>
            <person name="Hall N."/>
            <person name="Watson M."/>
            <person name="Adriaenssens E.M."/>
            <person name="Foster-Nyarko E."/>
            <person name="Jarju S."/>
            <person name="Secka A."/>
            <person name="Antonio M."/>
            <person name="Oren A."/>
            <person name="Chaudhuri R."/>
            <person name="La Ragione R.M."/>
            <person name="Hildebrand F."/>
            <person name="Pallen M.J."/>
        </authorList>
    </citation>
    <scope>NUCLEOTIDE SEQUENCE [LARGE SCALE GENOMIC DNA]</scope>
    <source>
        <strain evidence="11 12">Sa1CVN1</strain>
    </source>
</reference>
<dbReference type="SUPFAM" id="SSF56219">
    <property type="entry name" value="DNase I-like"/>
    <property type="match status" value="1"/>
</dbReference>
<evidence type="ECO:0000313" key="11">
    <source>
        <dbReference type="EMBL" id="MBD8041837.1"/>
    </source>
</evidence>
<evidence type="ECO:0000256" key="9">
    <source>
        <dbReference type="SAM" id="Phobius"/>
    </source>
</evidence>
<keyword evidence="11" id="KW-0255">Endonuclease</keyword>
<keyword evidence="7" id="KW-0460">Magnesium</keyword>
<dbReference type="Proteomes" id="UP000620874">
    <property type="component" value="Unassembled WGS sequence"/>
</dbReference>
<evidence type="ECO:0000256" key="8">
    <source>
        <dbReference type="ARBA" id="ARBA00023204"/>
    </source>
</evidence>
<dbReference type="InterPro" id="IPR005135">
    <property type="entry name" value="Endo/exonuclease/phosphatase"/>
</dbReference>
<dbReference type="Pfam" id="PF03372">
    <property type="entry name" value="Exo_endo_phos"/>
    <property type="match status" value="1"/>
</dbReference>
<feature type="transmembrane region" description="Helical" evidence="9">
    <location>
        <begin position="38"/>
        <end position="62"/>
    </location>
</feature>
<dbReference type="PANTHER" id="PTHR15822">
    <property type="entry name" value="TRAF AND TNF RECEPTOR-ASSOCIATED PROTEIN"/>
    <property type="match status" value="1"/>
</dbReference>
<keyword evidence="12" id="KW-1185">Reference proteome</keyword>
<dbReference type="GO" id="GO:0004519">
    <property type="term" value="F:endonuclease activity"/>
    <property type="evidence" value="ECO:0007669"/>
    <property type="project" value="UniProtKB-KW"/>
</dbReference>
<comment type="cofactor">
    <cofactor evidence="2">
        <name>Mg(2+)</name>
        <dbReference type="ChEBI" id="CHEBI:18420"/>
    </cofactor>
</comment>
<evidence type="ECO:0000256" key="6">
    <source>
        <dbReference type="ARBA" id="ARBA00022801"/>
    </source>
</evidence>
<dbReference type="Gene3D" id="3.60.10.10">
    <property type="entry name" value="Endonuclease/exonuclease/phosphatase"/>
    <property type="match status" value="1"/>
</dbReference>
<evidence type="ECO:0000256" key="7">
    <source>
        <dbReference type="ARBA" id="ARBA00022842"/>
    </source>
</evidence>
<keyword evidence="6" id="KW-0378">Hydrolase</keyword>
<name>A0ABR8YCB9_9BACT</name>
<accession>A0ABR8YCB9</accession>
<feature type="transmembrane region" description="Helical" evidence="9">
    <location>
        <begin position="7"/>
        <end position="32"/>
    </location>
</feature>
<keyword evidence="5" id="KW-0227">DNA damage</keyword>
<evidence type="ECO:0000256" key="5">
    <source>
        <dbReference type="ARBA" id="ARBA00022763"/>
    </source>
</evidence>
<comment type="caution">
    <text evidence="11">The sequence shown here is derived from an EMBL/GenBank/DDBJ whole genome shotgun (WGS) entry which is preliminary data.</text>
</comment>
<sequence>MKIVKHFILTILALSNGLIGIAFLVCAYSPYISPVEHPVGACAGLFFPIFMCLNLAFCFVWLCLKPWGVCLPLLFFAAGWNSLRIYFPVGSIKEGTPGAKNLKFLTYNTQGIAAGEKGETDGENPVLAYLRKSGADIICLQEFMPGTHASKAQIKEALAAYPYSKTTRTEGGDILACYSRYPILSEERIAYASQFNGSVMYRLKVDEDTIVVINNHLESNKLDSYDKKVYNDILKSPTEGNVKSESKYLLRKLADAGALRGPQADSVAQAIRRNRSRYMLVCGDFNDSPLSYAHRVIGEGLCDVFVEAGAGPGFTYNQNHFYFRIDHIFATPAFRVLECKVDRSIRASDHYPVWCILER</sequence>
<gene>
    <name evidence="11" type="ORF">H9625_15605</name>
</gene>
<keyword evidence="9" id="KW-0472">Membrane</keyword>
<comment type="cofactor">
    <cofactor evidence="1">
        <name>Mn(2+)</name>
        <dbReference type="ChEBI" id="CHEBI:29035"/>
    </cofactor>
</comment>
<dbReference type="InterPro" id="IPR051547">
    <property type="entry name" value="TDP2-like"/>
</dbReference>
<keyword evidence="3" id="KW-0540">Nuclease</keyword>
<evidence type="ECO:0000256" key="1">
    <source>
        <dbReference type="ARBA" id="ARBA00001936"/>
    </source>
</evidence>
<feature type="domain" description="Endonuclease/exonuclease/phosphatase" evidence="10">
    <location>
        <begin position="105"/>
        <end position="350"/>
    </location>
</feature>
<feature type="transmembrane region" description="Helical" evidence="9">
    <location>
        <begin position="69"/>
        <end position="87"/>
    </location>
</feature>
<dbReference type="RefSeq" id="WP_191765258.1">
    <property type="nucleotide sequence ID" value="NZ_JACSPP010000072.1"/>
</dbReference>
<evidence type="ECO:0000259" key="10">
    <source>
        <dbReference type="Pfam" id="PF03372"/>
    </source>
</evidence>
<dbReference type="InterPro" id="IPR036691">
    <property type="entry name" value="Endo/exonu/phosph_ase_sf"/>
</dbReference>
<dbReference type="PANTHER" id="PTHR15822:SF4">
    <property type="entry name" value="TYROSYL-DNA PHOSPHODIESTERASE 2"/>
    <property type="match status" value="1"/>
</dbReference>
<organism evidence="11 12">
    <name type="scientific">Phocaeicola intestinalis</name>
    <dbReference type="NCBI Taxonomy" id="2762212"/>
    <lineage>
        <taxon>Bacteria</taxon>
        <taxon>Pseudomonadati</taxon>
        <taxon>Bacteroidota</taxon>
        <taxon>Bacteroidia</taxon>
        <taxon>Bacteroidales</taxon>
        <taxon>Bacteroidaceae</taxon>
        <taxon>Phocaeicola</taxon>
    </lineage>
</organism>
<proteinExistence type="predicted"/>
<keyword evidence="4" id="KW-0479">Metal-binding</keyword>
<keyword evidence="8" id="KW-0234">DNA repair</keyword>
<evidence type="ECO:0000256" key="2">
    <source>
        <dbReference type="ARBA" id="ARBA00001946"/>
    </source>
</evidence>
<dbReference type="EMBL" id="JACSPP010000072">
    <property type="protein sequence ID" value="MBD8041837.1"/>
    <property type="molecule type" value="Genomic_DNA"/>
</dbReference>
<dbReference type="CDD" id="cd09084">
    <property type="entry name" value="EEP-2"/>
    <property type="match status" value="1"/>
</dbReference>
<evidence type="ECO:0000256" key="3">
    <source>
        <dbReference type="ARBA" id="ARBA00022722"/>
    </source>
</evidence>
<evidence type="ECO:0000313" key="12">
    <source>
        <dbReference type="Proteomes" id="UP000620874"/>
    </source>
</evidence>
<keyword evidence="9" id="KW-0812">Transmembrane</keyword>
<keyword evidence="9" id="KW-1133">Transmembrane helix</keyword>
<evidence type="ECO:0000256" key="4">
    <source>
        <dbReference type="ARBA" id="ARBA00022723"/>
    </source>
</evidence>